<dbReference type="GO" id="GO:0004222">
    <property type="term" value="F:metalloendopeptidase activity"/>
    <property type="evidence" value="ECO:0007669"/>
    <property type="project" value="InterPro"/>
</dbReference>
<dbReference type="Proteomes" id="UP000518206">
    <property type="component" value="Unassembled WGS sequence"/>
</dbReference>
<feature type="domain" description="Peptidase metallopeptidase" evidence="7">
    <location>
        <begin position="359"/>
        <end position="519"/>
    </location>
</feature>
<dbReference type="Pfam" id="PF00413">
    <property type="entry name" value="Peptidase_M10"/>
    <property type="match status" value="1"/>
</dbReference>
<dbReference type="InterPro" id="IPR001818">
    <property type="entry name" value="Pept_M10_metallopeptidase"/>
</dbReference>
<keyword evidence="3" id="KW-0378">Hydrolase</keyword>
<sequence length="828" mass="87778">MADLDSSAMSARPERPRPDRRSGATAEQIAALLEQAAAAGADLLGIAATLQNLAGTLADTVGGHLDAVAAQEAAVRVLRIPQTNPGLAAEHATRLAEYVHTLAARRNDAGDRDGAIDSVREAGALYGAAAQVVGADAARIVQQLMVASKLCSALGVPDAALSATQLAVSLLSASASAPPTPEQLLELAELGQTLVARHLDVAQLGQADLAGQIASDQLAAAAQTVWTQVGENVWTLTELARDLMAGGLQLQAGAVVRAAQSAVEDPPTLLEPEAAAPLEPGLPDAAVPTVRAIAKRKDLLRRVVDSGSALGAVLTAGGLMVTAARPLSLLQAYTPTRFCATPDQPQIPGGVRPLTAGETEKRWPNPALRVSIDPKGIKPPETMLPVAVGIIRDQFLAWQAAVIGPGGPVFDFTFVAPGSGEDIDVSFRVERGDDVTFGKRGGTDGLAEPDPSGSIRLDPGEQWNDEYLGAVTLHEIGHMLGARHSSTPGSIMYPYTPKPGSLDAETIERVRDAYATYPQQPLQDRGTSSKPALSRTTFATFTSVTRTPHMVWKGAQDDKQIWHSQLANGSWSPQQPVPGAFSDRGPGLVEVGGVSETQLLLAWKGVEGDGRLYWTKRMPGGRWEAPRPPLSKRASSDGPSMCMTTEKLYMAWRGVGGDEGIYTSVWDGNETWSDQKGPLAARATTHTPTMALLGRRLYMFWKGAGSDHSAWWSMLDLNPTVPETTPLWTSQRQITFDRYEVSGATPIPIGTTTGPVATTRRNRILLAWKGATDRRIWLSTFDGTSFTGQLPLHDAGTTTGPGLVVVDGTAHLAWRGAEGDSTIWWKPI</sequence>
<dbReference type="InterPro" id="IPR024079">
    <property type="entry name" value="MetalloPept_cat_dom_sf"/>
</dbReference>
<dbReference type="GO" id="GO:0031012">
    <property type="term" value="C:extracellular matrix"/>
    <property type="evidence" value="ECO:0007669"/>
    <property type="project" value="InterPro"/>
</dbReference>
<evidence type="ECO:0000259" key="7">
    <source>
        <dbReference type="SMART" id="SM00235"/>
    </source>
</evidence>
<keyword evidence="5" id="KW-0482">Metalloprotease</keyword>
<comment type="caution">
    <text evidence="8">The sequence shown here is derived from an EMBL/GenBank/DDBJ whole genome shotgun (WGS) entry which is preliminary data.</text>
</comment>
<proteinExistence type="predicted"/>
<evidence type="ECO:0000256" key="5">
    <source>
        <dbReference type="ARBA" id="ARBA00023049"/>
    </source>
</evidence>
<dbReference type="GO" id="GO:0006508">
    <property type="term" value="P:proteolysis"/>
    <property type="evidence" value="ECO:0007669"/>
    <property type="project" value="UniProtKB-KW"/>
</dbReference>
<evidence type="ECO:0000313" key="9">
    <source>
        <dbReference type="Proteomes" id="UP000518206"/>
    </source>
</evidence>
<dbReference type="PANTHER" id="PTHR10201">
    <property type="entry name" value="MATRIX METALLOPROTEINASE"/>
    <property type="match status" value="1"/>
</dbReference>
<keyword evidence="4" id="KW-0862">Zinc</keyword>
<dbReference type="GO" id="GO:0008270">
    <property type="term" value="F:zinc ion binding"/>
    <property type="evidence" value="ECO:0007669"/>
    <property type="project" value="InterPro"/>
</dbReference>
<evidence type="ECO:0000256" key="2">
    <source>
        <dbReference type="ARBA" id="ARBA00022723"/>
    </source>
</evidence>
<dbReference type="Gene3D" id="2.120.10.70">
    <property type="entry name" value="Fucose-specific lectin"/>
    <property type="match status" value="1"/>
</dbReference>
<dbReference type="SUPFAM" id="SSF55486">
    <property type="entry name" value="Metalloproteases ('zincins'), catalytic domain"/>
    <property type="match status" value="1"/>
</dbReference>
<dbReference type="AlphaFoldDB" id="A0A7W4UDI6"/>
<keyword evidence="1" id="KW-0645">Protease</keyword>
<evidence type="ECO:0000256" key="6">
    <source>
        <dbReference type="SAM" id="MobiDB-lite"/>
    </source>
</evidence>
<dbReference type="PANTHER" id="PTHR10201:SF323">
    <property type="entry name" value="MATRIX METALLOPROTEINASE-21"/>
    <property type="match status" value="1"/>
</dbReference>
<feature type="compositionally biased region" description="Basic and acidic residues" evidence="6">
    <location>
        <begin position="12"/>
        <end position="22"/>
    </location>
</feature>
<dbReference type="EMBL" id="JACHVX010000002">
    <property type="protein sequence ID" value="MBB2922213.1"/>
    <property type="molecule type" value="Genomic_DNA"/>
</dbReference>
<organism evidence="8 9">
    <name type="scientific">Cellulomonas cellasea</name>
    <dbReference type="NCBI Taxonomy" id="43670"/>
    <lineage>
        <taxon>Bacteria</taxon>
        <taxon>Bacillati</taxon>
        <taxon>Actinomycetota</taxon>
        <taxon>Actinomycetes</taxon>
        <taxon>Micrococcales</taxon>
        <taxon>Cellulomonadaceae</taxon>
        <taxon>Cellulomonas</taxon>
    </lineage>
</organism>
<keyword evidence="2" id="KW-0479">Metal-binding</keyword>
<reference evidence="8 9" key="2">
    <citation type="submission" date="2020-08" db="EMBL/GenBank/DDBJ databases">
        <authorList>
            <person name="Partida-Martinez L."/>
            <person name="Huntemann M."/>
            <person name="Clum A."/>
            <person name="Wang J."/>
            <person name="Palaniappan K."/>
            <person name="Ritter S."/>
            <person name="Chen I.-M."/>
            <person name="Stamatis D."/>
            <person name="Reddy T."/>
            <person name="O'Malley R."/>
            <person name="Daum C."/>
            <person name="Shapiro N."/>
            <person name="Ivanova N."/>
            <person name="Kyrpides N."/>
            <person name="Woyke T."/>
        </authorList>
    </citation>
    <scope>NUCLEOTIDE SEQUENCE [LARGE SCALE GENOMIC DNA]</scope>
    <source>
        <strain evidence="8 9">RAS26</strain>
    </source>
</reference>
<evidence type="ECO:0000256" key="1">
    <source>
        <dbReference type="ARBA" id="ARBA00022670"/>
    </source>
</evidence>
<evidence type="ECO:0000313" key="8">
    <source>
        <dbReference type="EMBL" id="MBB2922213.1"/>
    </source>
</evidence>
<evidence type="ECO:0000256" key="4">
    <source>
        <dbReference type="ARBA" id="ARBA00022833"/>
    </source>
</evidence>
<dbReference type="SUPFAM" id="SSF89372">
    <property type="entry name" value="Fucose-specific lectin"/>
    <property type="match status" value="1"/>
</dbReference>
<reference evidence="8 9" key="1">
    <citation type="submission" date="2020-08" db="EMBL/GenBank/DDBJ databases">
        <title>The Agave Microbiome: Exploring the role of microbial communities in plant adaptations to desert environments.</title>
        <authorList>
            <person name="Partida-Martinez L.P."/>
        </authorList>
    </citation>
    <scope>NUCLEOTIDE SEQUENCE [LARGE SCALE GENOMIC DNA]</scope>
    <source>
        <strain evidence="8 9">RAS26</strain>
    </source>
</reference>
<name>A0A7W4UDI6_9CELL</name>
<accession>A0A7W4UDI6</accession>
<gene>
    <name evidence="8" type="ORF">FHR80_001125</name>
</gene>
<dbReference type="InterPro" id="IPR006026">
    <property type="entry name" value="Peptidase_Metallo"/>
</dbReference>
<feature type="region of interest" description="Disordered" evidence="6">
    <location>
        <begin position="1"/>
        <end position="24"/>
    </location>
</feature>
<evidence type="ECO:0000256" key="3">
    <source>
        <dbReference type="ARBA" id="ARBA00022801"/>
    </source>
</evidence>
<dbReference type="Gene3D" id="3.40.390.10">
    <property type="entry name" value="Collagenase (Catalytic Domain)"/>
    <property type="match status" value="1"/>
</dbReference>
<dbReference type="SMART" id="SM00235">
    <property type="entry name" value="ZnMc"/>
    <property type="match status" value="1"/>
</dbReference>
<protein>
    <recommendedName>
        <fullName evidence="7">Peptidase metallopeptidase domain-containing protein</fullName>
    </recommendedName>
</protein>
<dbReference type="RefSeq" id="WP_183295209.1">
    <property type="nucleotide sequence ID" value="NZ_JACHVX010000002.1"/>
</dbReference>